<keyword evidence="4" id="KW-1185">Reference proteome</keyword>
<proteinExistence type="predicted"/>
<name>A0A316VE21_9BASI</name>
<feature type="compositionally biased region" description="Polar residues" evidence="1">
    <location>
        <begin position="314"/>
        <end position="338"/>
    </location>
</feature>
<feature type="compositionally biased region" description="Polar residues" evidence="1">
    <location>
        <begin position="103"/>
        <end position="114"/>
    </location>
</feature>
<keyword evidence="2" id="KW-0472">Membrane</keyword>
<sequence length="741" mass="82814">MAGSEEEEEEFPQRPRDEDNSYTRRLFLARNRKILQQSVHTRTSSLDDHASVSTARPGQMDDLPTRSVASDPIDKTMDEDEILDAFPLSSPPQRPRYSPSKSLRASTSTVNGAQSAARKSISNVYERLLREEEERRESERVRKEQARQRRRVERLRKQEDSEMLARLISSSSSNTNGKEVMEHGDEMQMPPYTSPILAVSPPSTRDVSLDLRTNLLQNEDLEMDERNANGHLHPAHAFTRSTNAARLAAVRAANMIEETRENESSTPSITIPSLGLAPPFAQDGKVNGTAIKAEEHHPSSPLNASPASSADSVLSCTFPNRTSPTASPQLLSPNLNNFSPQISNQSSSSPRRNRHRRGTYGEGGASQVLSLSARVPSLNPAKTAAKVKKELYSPDPDLPNSPGHFSIMQEEEEEAKSQDEIPVKQGKRRVSFSPKPEFITTFTPVAEESEEEEGSYDNNNNEEDSIPTIRIPDEIVTEGSESSRVADVPLQSTPPRKKRNSDNDRSNSTMNAPNFSPIGDDPLRLALEQFNKFLKDREEKKEVPIPDDTIKSEPERTVVNLTVADLTDSSKDEEYVRQLDEARERLKRIARSYTGAGKPVRTIRPTSTVTIGVCLIGICIVQFALVFLMNAAAQAKAEEMYLTMHYSYRIEDVLLFEAQATSSLFAPLFKQWGILPDLGRLAIGDRDQLLNDWISTFRWIWKSGWQYGTIWQPIRFMFAKLAYSLGLYGVNTTPIGGTIPS</sequence>
<dbReference type="GeneID" id="37020647"/>
<accession>A0A316VE21</accession>
<dbReference type="RefSeq" id="XP_025356191.1">
    <property type="nucleotide sequence ID" value="XM_025498866.1"/>
</dbReference>
<feature type="transmembrane region" description="Helical" evidence="2">
    <location>
        <begin position="609"/>
        <end position="632"/>
    </location>
</feature>
<evidence type="ECO:0000313" key="3">
    <source>
        <dbReference type="EMBL" id="PWN35889.1"/>
    </source>
</evidence>
<feature type="region of interest" description="Disordered" evidence="1">
    <location>
        <begin position="295"/>
        <end position="366"/>
    </location>
</feature>
<evidence type="ECO:0000313" key="4">
    <source>
        <dbReference type="Proteomes" id="UP000245771"/>
    </source>
</evidence>
<evidence type="ECO:0000256" key="1">
    <source>
        <dbReference type="SAM" id="MobiDB-lite"/>
    </source>
</evidence>
<feature type="region of interest" description="Disordered" evidence="1">
    <location>
        <begin position="441"/>
        <end position="521"/>
    </location>
</feature>
<dbReference type="EMBL" id="KZ819603">
    <property type="protein sequence ID" value="PWN35889.1"/>
    <property type="molecule type" value="Genomic_DNA"/>
</dbReference>
<feature type="compositionally biased region" description="Low complexity" evidence="1">
    <location>
        <begin position="339"/>
        <end position="350"/>
    </location>
</feature>
<feature type="region of interest" description="Disordered" evidence="1">
    <location>
        <begin position="37"/>
        <end position="118"/>
    </location>
</feature>
<dbReference type="Proteomes" id="UP000245771">
    <property type="component" value="Unassembled WGS sequence"/>
</dbReference>
<dbReference type="InParanoid" id="A0A316VE21"/>
<feature type="region of interest" description="Disordered" evidence="1">
    <location>
        <begin position="257"/>
        <end position="283"/>
    </location>
</feature>
<feature type="region of interest" description="Disordered" evidence="1">
    <location>
        <begin position="410"/>
        <end position="429"/>
    </location>
</feature>
<reference evidence="3 4" key="1">
    <citation type="journal article" date="2018" name="Mol. Biol. Evol.">
        <title>Broad Genomic Sampling Reveals a Smut Pathogenic Ancestry of the Fungal Clade Ustilaginomycotina.</title>
        <authorList>
            <person name="Kijpornyongpan T."/>
            <person name="Mondo S.J."/>
            <person name="Barry K."/>
            <person name="Sandor L."/>
            <person name="Lee J."/>
            <person name="Lipzen A."/>
            <person name="Pangilinan J."/>
            <person name="LaButti K."/>
            <person name="Hainaut M."/>
            <person name="Henrissat B."/>
            <person name="Grigoriev I.V."/>
            <person name="Spatafora J.W."/>
            <person name="Aime M.C."/>
        </authorList>
    </citation>
    <scope>NUCLEOTIDE SEQUENCE [LARGE SCALE GENOMIC DNA]</scope>
    <source>
        <strain evidence="3 4">MCA 3882</strain>
    </source>
</reference>
<gene>
    <name evidence="3" type="ORF">FA14DRAFT_160865</name>
</gene>
<evidence type="ECO:0000256" key="2">
    <source>
        <dbReference type="SAM" id="Phobius"/>
    </source>
</evidence>
<feature type="region of interest" description="Disordered" evidence="1">
    <location>
        <begin position="131"/>
        <end position="154"/>
    </location>
</feature>
<feature type="compositionally biased region" description="Basic and acidic residues" evidence="1">
    <location>
        <begin position="11"/>
        <end position="22"/>
    </location>
</feature>
<dbReference type="AlphaFoldDB" id="A0A316VE21"/>
<feature type="compositionally biased region" description="Acidic residues" evidence="1">
    <location>
        <begin position="1"/>
        <end position="10"/>
    </location>
</feature>
<keyword evidence="2" id="KW-1133">Transmembrane helix</keyword>
<organism evidence="3 4">
    <name type="scientific">Meira miltonrushii</name>
    <dbReference type="NCBI Taxonomy" id="1280837"/>
    <lineage>
        <taxon>Eukaryota</taxon>
        <taxon>Fungi</taxon>
        <taxon>Dikarya</taxon>
        <taxon>Basidiomycota</taxon>
        <taxon>Ustilaginomycotina</taxon>
        <taxon>Exobasidiomycetes</taxon>
        <taxon>Exobasidiales</taxon>
        <taxon>Brachybasidiaceae</taxon>
        <taxon>Meira</taxon>
    </lineage>
</organism>
<feature type="compositionally biased region" description="Acidic residues" evidence="1">
    <location>
        <begin position="447"/>
        <end position="465"/>
    </location>
</feature>
<feature type="compositionally biased region" description="Low complexity" evidence="1">
    <location>
        <begin position="299"/>
        <end position="312"/>
    </location>
</feature>
<protein>
    <submittedName>
        <fullName evidence="3">Uncharacterized protein</fullName>
    </submittedName>
</protein>
<keyword evidence="2" id="KW-0812">Transmembrane</keyword>
<feature type="compositionally biased region" description="Basic and acidic residues" evidence="1">
    <location>
        <begin position="131"/>
        <end position="147"/>
    </location>
</feature>
<feature type="region of interest" description="Disordered" evidence="1">
    <location>
        <begin position="1"/>
        <end position="24"/>
    </location>
</feature>